<protein>
    <submittedName>
        <fullName evidence="2">Uncharacterized protein</fullName>
    </submittedName>
</protein>
<evidence type="ECO:0000313" key="3">
    <source>
        <dbReference type="Proteomes" id="UP001215598"/>
    </source>
</evidence>
<reference evidence="2" key="1">
    <citation type="submission" date="2023-03" db="EMBL/GenBank/DDBJ databases">
        <title>Massive genome expansion in bonnet fungi (Mycena s.s.) driven by repeated elements and novel gene families across ecological guilds.</title>
        <authorList>
            <consortium name="Lawrence Berkeley National Laboratory"/>
            <person name="Harder C.B."/>
            <person name="Miyauchi S."/>
            <person name="Viragh M."/>
            <person name="Kuo A."/>
            <person name="Thoen E."/>
            <person name="Andreopoulos B."/>
            <person name="Lu D."/>
            <person name="Skrede I."/>
            <person name="Drula E."/>
            <person name="Henrissat B."/>
            <person name="Morin E."/>
            <person name="Kohler A."/>
            <person name="Barry K."/>
            <person name="LaButti K."/>
            <person name="Morin E."/>
            <person name="Salamov A."/>
            <person name="Lipzen A."/>
            <person name="Mereny Z."/>
            <person name="Hegedus B."/>
            <person name="Baldrian P."/>
            <person name="Stursova M."/>
            <person name="Weitz H."/>
            <person name="Taylor A."/>
            <person name="Grigoriev I.V."/>
            <person name="Nagy L.G."/>
            <person name="Martin F."/>
            <person name="Kauserud H."/>
        </authorList>
    </citation>
    <scope>NUCLEOTIDE SEQUENCE</scope>
    <source>
        <strain evidence="2">CBHHK182m</strain>
    </source>
</reference>
<keyword evidence="1" id="KW-0812">Transmembrane</keyword>
<organism evidence="2 3">
    <name type="scientific">Mycena metata</name>
    <dbReference type="NCBI Taxonomy" id="1033252"/>
    <lineage>
        <taxon>Eukaryota</taxon>
        <taxon>Fungi</taxon>
        <taxon>Dikarya</taxon>
        <taxon>Basidiomycota</taxon>
        <taxon>Agaricomycotina</taxon>
        <taxon>Agaricomycetes</taxon>
        <taxon>Agaricomycetidae</taxon>
        <taxon>Agaricales</taxon>
        <taxon>Marasmiineae</taxon>
        <taxon>Mycenaceae</taxon>
        <taxon>Mycena</taxon>
    </lineage>
</organism>
<feature type="transmembrane region" description="Helical" evidence="1">
    <location>
        <begin position="30"/>
        <end position="47"/>
    </location>
</feature>
<feature type="transmembrane region" description="Helical" evidence="1">
    <location>
        <begin position="94"/>
        <end position="113"/>
    </location>
</feature>
<feature type="transmembrane region" description="Helical" evidence="1">
    <location>
        <begin position="312"/>
        <end position="334"/>
    </location>
</feature>
<keyword evidence="3" id="KW-1185">Reference proteome</keyword>
<dbReference type="AlphaFoldDB" id="A0AAD7IVU1"/>
<feature type="transmembrane region" description="Helical" evidence="1">
    <location>
        <begin position="133"/>
        <end position="151"/>
    </location>
</feature>
<proteinExistence type="predicted"/>
<evidence type="ECO:0000313" key="2">
    <source>
        <dbReference type="EMBL" id="KAJ7751611.1"/>
    </source>
</evidence>
<dbReference type="PANTHER" id="PTHR35043:SF7">
    <property type="entry name" value="TRANSCRIPTION FACTOR DOMAIN-CONTAINING PROTEIN"/>
    <property type="match status" value="1"/>
</dbReference>
<dbReference type="PANTHER" id="PTHR35043">
    <property type="entry name" value="TRANSCRIPTION FACTOR DOMAIN-CONTAINING PROTEIN"/>
    <property type="match status" value="1"/>
</dbReference>
<dbReference type="Proteomes" id="UP001215598">
    <property type="component" value="Unassembled WGS sequence"/>
</dbReference>
<comment type="caution">
    <text evidence="2">The sequence shown here is derived from an EMBL/GenBank/DDBJ whole genome shotgun (WGS) entry which is preliminary data.</text>
</comment>
<gene>
    <name evidence="2" type="ORF">B0H16DRAFT_1460160</name>
</gene>
<keyword evidence="1" id="KW-1133">Transmembrane helix</keyword>
<name>A0AAD7IVU1_9AGAR</name>
<sequence length="359" mass="40294">MATSTAFRMINLLRRVSALVHLTPVPFAPAPWRFLLVFVGLFLRGAFKNNMNQYRIVVSNDYAGILASHTDIRLLNARSHHEAQQTATEISCRTLFDIIWGCLATIVACTWVALHQNVPDLELGHFALLMRKLRMMLVTIIAPEVVVEFNVSKTRGFFCAMGGFVSEEGHTVSKRTQLPAYISAIRAIKKADIEDKSKGDTLSKGVAIVQGLWFMTQCLAHVSQHLPLTELEVATLAFAVLSVVIRLLWLHKPLDVQQPIIVAGSEVEIDPLHEEDITPMKNDQGLLQRIEHLIFGHYPEYSPLSSTSVPSFYSIEFVVGLVVYIFCRLFLIILSFTTLRALPPSAFVDVNWSNYIPHL</sequence>
<evidence type="ECO:0000256" key="1">
    <source>
        <dbReference type="SAM" id="Phobius"/>
    </source>
</evidence>
<accession>A0AAD7IVU1</accession>
<keyword evidence="1" id="KW-0472">Membrane</keyword>
<dbReference type="EMBL" id="JARKIB010000061">
    <property type="protein sequence ID" value="KAJ7751611.1"/>
    <property type="molecule type" value="Genomic_DNA"/>
</dbReference>